<dbReference type="RefSeq" id="WP_184926536.1">
    <property type="nucleotide sequence ID" value="NZ_BMSQ01000039.1"/>
</dbReference>
<comment type="caution">
    <text evidence="1">The sequence shown here is derived from an EMBL/GenBank/DDBJ whole genome shotgun (WGS) entry which is preliminary data.</text>
</comment>
<accession>A0A7W8B3D7</accession>
<dbReference type="Proteomes" id="UP000549009">
    <property type="component" value="Unassembled WGS sequence"/>
</dbReference>
<protein>
    <submittedName>
        <fullName evidence="1">Uncharacterized protein</fullName>
    </submittedName>
</protein>
<evidence type="ECO:0000313" key="2">
    <source>
        <dbReference type="Proteomes" id="UP000549009"/>
    </source>
</evidence>
<name>A0A7W8B3D7_STRST</name>
<gene>
    <name evidence="1" type="ORF">FHS40_008721</name>
</gene>
<evidence type="ECO:0000313" key="1">
    <source>
        <dbReference type="EMBL" id="MBB5109593.1"/>
    </source>
</evidence>
<dbReference type="AlphaFoldDB" id="A0A7W8B3D7"/>
<reference evidence="1 2" key="1">
    <citation type="submission" date="2020-08" db="EMBL/GenBank/DDBJ databases">
        <title>Genomic Encyclopedia of Type Strains, Phase III (KMG-III): the genomes of soil and plant-associated and newly described type strains.</title>
        <authorList>
            <person name="Whitman W."/>
        </authorList>
    </citation>
    <scope>NUCLEOTIDE SEQUENCE [LARGE SCALE GENOMIC DNA]</scope>
    <source>
        <strain evidence="1 2">CECT 3146</strain>
    </source>
</reference>
<organism evidence="1 2">
    <name type="scientific">Streptomyces spectabilis</name>
    <dbReference type="NCBI Taxonomy" id="68270"/>
    <lineage>
        <taxon>Bacteria</taxon>
        <taxon>Bacillati</taxon>
        <taxon>Actinomycetota</taxon>
        <taxon>Actinomycetes</taxon>
        <taxon>Kitasatosporales</taxon>
        <taxon>Streptomycetaceae</taxon>
        <taxon>Streptomyces</taxon>
    </lineage>
</organism>
<sequence length="201" mass="22994">MSRLSAANRLTPRALHEYINDPHRIHPSPLPLLDALAILSGYSVEGLVRALPELRSPEHARHLAPTGQQHLDCIWVIQNVCRLCLASKNVTEPARCWVPIATKLCTRQSRWMDTHGDQLDLRNLPDVPRAQHQHFFLARRHGWKRLAMAFEEAGNVCWGWWNSRKCRIARNRRMAVLSGPNWNVGNRDDLRIVVSTLTSSP</sequence>
<proteinExistence type="predicted"/>
<keyword evidence="2" id="KW-1185">Reference proteome</keyword>
<dbReference type="EMBL" id="JACHJD010000032">
    <property type="protein sequence ID" value="MBB5109593.1"/>
    <property type="molecule type" value="Genomic_DNA"/>
</dbReference>